<name>A0A645HMZ6_9ZZZZ</name>
<dbReference type="PANTHER" id="PTHR10681">
    <property type="entry name" value="THIOREDOXIN PEROXIDASE"/>
    <property type="match status" value="1"/>
</dbReference>
<dbReference type="Gene3D" id="3.40.30.10">
    <property type="entry name" value="Glutaredoxin"/>
    <property type="match status" value="1"/>
</dbReference>
<dbReference type="InterPro" id="IPR019479">
    <property type="entry name" value="Peroxiredoxin_C"/>
</dbReference>
<dbReference type="InterPro" id="IPR050217">
    <property type="entry name" value="Peroxiredoxin"/>
</dbReference>
<accession>A0A645HMZ6</accession>
<dbReference type="EC" id="1.11.1.15" evidence="6"/>
<dbReference type="GO" id="GO:0045454">
    <property type="term" value="P:cell redox homeostasis"/>
    <property type="evidence" value="ECO:0007669"/>
    <property type="project" value="TreeGrafter"/>
</dbReference>
<dbReference type="InterPro" id="IPR036249">
    <property type="entry name" value="Thioredoxin-like_sf"/>
</dbReference>
<evidence type="ECO:0000259" key="5">
    <source>
        <dbReference type="Pfam" id="PF10417"/>
    </source>
</evidence>
<dbReference type="AlphaFoldDB" id="A0A645HMZ6"/>
<evidence type="ECO:0000313" key="6">
    <source>
        <dbReference type="EMBL" id="MPN36823.1"/>
    </source>
</evidence>
<dbReference type="GO" id="GO:0008379">
    <property type="term" value="F:thioredoxin peroxidase activity"/>
    <property type="evidence" value="ECO:0007669"/>
    <property type="project" value="TreeGrafter"/>
</dbReference>
<reference evidence="6" key="1">
    <citation type="submission" date="2019-08" db="EMBL/GenBank/DDBJ databases">
        <authorList>
            <person name="Kucharzyk K."/>
            <person name="Murdoch R.W."/>
            <person name="Higgins S."/>
            <person name="Loffler F."/>
        </authorList>
    </citation>
    <scope>NUCLEOTIDE SEQUENCE</scope>
</reference>
<dbReference type="PANTHER" id="PTHR10681:SF171">
    <property type="entry name" value="PEROXIREDOXIN 4"/>
    <property type="match status" value="1"/>
</dbReference>
<dbReference type="EMBL" id="VSSQ01091185">
    <property type="protein sequence ID" value="MPN36823.1"/>
    <property type="molecule type" value="Genomic_DNA"/>
</dbReference>
<evidence type="ECO:0000256" key="4">
    <source>
        <dbReference type="ARBA" id="ARBA00023284"/>
    </source>
</evidence>
<evidence type="ECO:0000256" key="2">
    <source>
        <dbReference type="ARBA" id="ARBA00022862"/>
    </source>
</evidence>
<dbReference type="GO" id="GO:0042744">
    <property type="term" value="P:hydrogen peroxide catabolic process"/>
    <property type="evidence" value="ECO:0007669"/>
    <property type="project" value="TreeGrafter"/>
</dbReference>
<proteinExistence type="predicted"/>
<keyword evidence="4" id="KW-0676">Redox-active center</keyword>
<dbReference type="SUPFAM" id="SSF52833">
    <property type="entry name" value="Thioredoxin-like"/>
    <property type="match status" value="1"/>
</dbReference>
<organism evidence="6">
    <name type="scientific">bioreactor metagenome</name>
    <dbReference type="NCBI Taxonomy" id="1076179"/>
    <lineage>
        <taxon>unclassified sequences</taxon>
        <taxon>metagenomes</taxon>
        <taxon>ecological metagenomes</taxon>
    </lineage>
</organism>
<dbReference type="Pfam" id="PF10417">
    <property type="entry name" value="1-cysPrx_C"/>
    <property type="match status" value="1"/>
</dbReference>
<gene>
    <name evidence="6" type="ORF">SDC9_184335</name>
</gene>
<keyword evidence="1 6" id="KW-0575">Peroxidase</keyword>
<protein>
    <submittedName>
        <fullName evidence="6">Peroxiredoxin</fullName>
        <ecNumber evidence="6">1.11.1.15</ecNumber>
    </submittedName>
</protein>
<keyword evidence="2" id="KW-0049">Antioxidant</keyword>
<dbReference type="GO" id="GO:0005829">
    <property type="term" value="C:cytosol"/>
    <property type="evidence" value="ECO:0007669"/>
    <property type="project" value="TreeGrafter"/>
</dbReference>
<sequence>MVSPSVSETVTVRNVFIIDDKQIIRAILVYPLAVGRNISEIYRLAIALQTTDKEKAAAPANWIPGQPLIEPAPKTYEELVKRVENPEGLDCISWYLCYRK</sequence>
<feature type="domain" description="Peroxiredoxin C-terminal" evidence="5">
    <location>
        <begin position="47"/>
        <end position="84"/>
    </location>
</feature>
<keyword evidence="3 6" id="KW-0560">Oxidoreductase</keyword>
<dbReference type="GO" id="GO:0006979">
    <property type="term" value="P:response to oxidative stress"/>
    <property type="evidence" value="ECO:0007669"/>
    <property type="project" value="TreeGrafter"/>
</dbReference>
<comment type="caution">
    <text evidence="6">The sequence shown here is derived from an EMBL/GenBank/DDBJ whole genome shotgun (WGS) entry which is preliminary data.</text>
</comment>
<evidence type="ECO:0000256" key="1">
    <source>
        <dbReference type="ARBA" id="ARBA00022559"/>
    </source>
</evidence>
<evidence type="ECO:0000256" key="3">
    <source>
        <dbReference type="ARBA" id="ARBA00023002"/>
    </source>
</evidence>
<dbReference type="GO" id="GO:0033554">
    <property type="term" value="P:cellular response to stress"/>
    <property type="evidence" value="ECO:0007669"/>
    <property type="project" value="TreeGrafter"/>
</dbReference>